<comment type="caution">
    <text evidence="9">The sequence shown here is derived from an EMBL/GenBank/DDBJ whole genome shotgun (WGS) entry which is preliminary data.</text>
</comment>
<dbReference type="Gene3D" id="3.30.30.10">
    <property type="entry name" value="Knottin, scorpion toxin-like"/>
    <property type="match status" value="2"/>
</dbReference>
<dbReference type="Proteomes" id="UP000824890">
    <property type="component" value="Unassembled WGS sequence"/>
</dbReference>
<evidence type="ECO:0000256" key="5">
    <source>
        <dbReference type="ARBA" id="ARBA00023157"/>
    </source>
</evidence>
<evidence type="ECO:0000313" key="10">
    <source>
        <dbReference type="Proteomes" id="UP000824890"/>
    </source>
</evidence>
<proteinExistence type="inferred from homology"/>
<dbReference type="SMART" id="SM00505">
    <property type="entry name" value="Knot1"/>
    <property type="match status" value="2"/>
</dbReference>
<evidence type="ECO:0000256" key="6">
    <source>
        <dbReference type="SAM" id="Phobius"/>
    </source>
</evidence>
<evidence type="ECO:0000259" key="8">
    <source>
        <dbReference type="SMART" id="SM00505"/>
    </source>
</evidence>
<comment type="similarity">
    <text evidence="1">Belongs to the DEFL family.</text>
</comment>
<keyword evidence="4" id="KW-0611">Plant defense</keyword>
<gene>
    <name evidence="9" type="ORF">HID58_058453</name>
</gene>
<sequence>MAKFASIITFLFVVLIIFSAFEAPTIVEGQKSCKRQPNSGRKYCMKDSECRKVCVEAEKAIRATCDYIFPRRHMAKFASIITFLLVVLIIFSAFEAPTIVEGQKSCKRQPNSGSKNCMKDSECQKICIETEKALRATCDYTFPRRRCFCHFPC</sequence>
<keyword evidence="2" id="KW-0929">Antimicrobial</keyword>
<dbReference type="PANTHER" id="PTHR33830">
    <property type="entry name" value="DEFENSIN-LIKE PROTEIN 184-RELATED"/>
    <property type="match status" value="1"/>
</dbReference>
<evidence type="ECO:0000256" key="3">
    <source>
        <dbReference type="ARBA" id="ARBA00022577"/>
    </source>
</evidence>
<feature type="signal peptide" evidence="7">
    <location>
        <begin position="1"/>
        <end position="29"/>
    </location>
</feature>
<dbReference type="EMBL" id="JAGKQM010000014">
    <property type="protein sequence ID" value="KAH0882357.1"/>
    <property type="molecule type" value="Genomic_DNA"/>
</dbReference>
<name>A0ABQ7ZQ32_BRANA</name>
<evidence type="ECO:0000256" key="1">
    <source>
        <dbReference type="ARBA" id="ARBA00006722"/>
    </source>
</evidence>
<keyword evidence="7" id="KW-0732">Signal</keyword>
<evidence type="ECO:0000256" key="2">
    <source>
        <dbReference type="ARBA" id="ARBA00022529"/>
    </source>
</evidence>
<evidence type="ECO:0000256" key="4">
    <source>
        <dbReference type="ARBA" id="ARBA00022821"/>
    </source>
</evidence>
<keyword evidence="5" id="KW-1015">Disulfide bond</keyword>
<reference evidence="9 10" key="1">
    <citation type="submission" date="2021-05" db="EMBL/GenBank/DDBJ databases">
        <title>Genome Assembly of Synthetic Allotetraploid Brassica napus Reveals Homoeologous Exchanges between Subgenomes.</title>
        <authorList>
            <person name="Davis J.T."/>
        </authorList>
    </citation>
    <scope>NUCLEOTIDE SEQUENCE [LARGE SCALE GENOMIC DNA]</scope>
    <source>
        <strain evidence="10">cv. Da-Ae</strain>
        <tissue evidence="9">Seedling</tissue>
    </source>
</reference>
<evidence type="ECO:0000256" key="7">
    <source>
        <dbReference type="SAM" id="SignalP"/>
    </source>
</evidence>
<feature type="domain" description="Knottins-like" evidence="8">
    <location>
        <begin position="32"/>
        <end position="71"/>
    </location>
</feature>
<feature type="chain" id="PRO_5045043245" description="Knottins-like domain-containing protein" evidence="7">
    <location>
        <begin position="30"/>
        <end position="153"/>
    </location>
</feature>
<organism evidence="9 10">
    <name type="scientific">Brassica napus</name>
    <name type="common">Rape</name>
    <dbReference type="NCBI Taxonomy" id="3708"/>
    <lineage>
        <taxon>Eukaryota</taxon>
        <taxon>Viridiplantae</taxon>
        <taxon>Streptophyta</taxon>
        <taxon>Embryophyta</taxon>
        <taxon>Tracheophyta</taxon>
        <taxon>Spermatophyta</taxon>
        <taxon>Magnoliopsida</taxon>
        <taxon>eudicotyledons</taxon>
        <taxon>Gunneridae</taxon>
        <taxon>Pentapetalae</taxon>
        <taxon>rosids</taxon>
        <taxon>malvids</taxon>
        <taxon>Brassicales</taxon>
        <taxon>Brassicaceae</taxon>
        <taxon>Brassiceae</taxon>
        <taxon>Brassica</taxon>
    </lineage>
</organism>
<evidence type="ECO:0000313" key="9">
    <source>
        <dbReference type="EMBL" id="KAH0882357.1"/>
    </source>
</evidence>
<dbReference type="SUPFAM" id="SSF57095">
    <property type="entry name" value="Scorpion toxin-like"/>
    <property type="match status" value="1"/>
</dbReference>
<dbReference type="InterPro" id="IPR010851">
    <property type="entry name" value="DEFL"/>
</dbReference>
<keyword evidence="6" id="KW-1133">Transmembrane helix</keyword>
<keyword evidence="3" id="KW-0295">Fungicide</keyword>
<keyword evidence="6" id="KW-0812">Transmembrane</keyword>
<dbReference type="InterPro" id="IPR036574">
    <property type="entry name" value="Scorpion_toxin-like_sf"/>
</dbReference>
<accession>A0ABQ7ZQ32</accession>
<keyword evidence="6" id="KW-0472">Membrane</keyword>
<dbReference type="InterPro" id="IPR003614">
    <property type="entry name" value="Knottins"/>
</dbReference>
<keyword evidence="10" id="KW-1185">Reference proteome</keyword>
<feature type="domain" description="Knottins-like" evidence="8">
    <location>
        <begin position="105"/>
        <end position="153"/>
    </location>
</feature>
<feature type="transmembrane region" description="Helical" evidence="6">
    <location>
        <begin position="77"/>
        <end position="100"/>
    </location>
</feature>
<protein>
    <recommendedName>
        <fullName evidence="8">Knottins-like domain-containing protein</fullName>
    </recommendedName>
</protein>